<dbReference type="GO" id="GO:0008608">
    <property type="term" value="P:attachment of spindle microtubules to kinetochore"/>
    <property type="evidence" value="ECO:0007669"/>
    <property type="project" value="InterPro"/>
</dbReference>
<reference evidence="3" key="1">
    <citation type="submission" date="2016-05" db="EMBL/GenBank/DDBJ databases">
        <title>Comparative genomics of biotechnologically important yeasts.</title>
        <authorList>
            <consortium name="DOE Joint Genome Institute"/>
            <person name="Riley R."/>
            <person name="Haridas S."/>
            <person name="Wolfe K.H."/>
            <person name="Lopes M.R."/>
            <person name="Hittinger C.T."/>
            <person name="Goker M."/>
            <person name="Salamov A."/>
            <person name="Wisecaver J."/>
            <person name="Long T.M."/>
            <person name="Aerts A.L."/>
            <person name="Barry K."/>
            <person name="Choi C."/>
            <person name="Clum A."/>
            <person name="Coughlan A.Y."/>
            <person name="Deshpande S."/>
            <person name="Douglass A.P."/>
            <person name="Hanson S.J."/>
            <person name="Klenk H.-P."/>
            <person name="Labutti K."/>
            <person name="Lapidus A."/>
            <person name="Lindquist E."/>
            <person name="Lipzen A."/>
            <person name="Meier-Kolthoff J.P."/>
            <person name="Ohm R.A."/>
            <person name="Otillar R.P."/>
            <person name="Pangilinan J."/>
            <person name="Peng Y."/>
            <person name="Rokas A."/>
            <person name="Rosa C.A."/>
            <person name="Scheuner C."/>
            <person name="Sibirny A.A."/>
            <person name="Slot J.C."/>
            <person name="Stielow J.B."/>
            <person name="Sun H."/>
            <person name="Kurtzman C.P."/>
            <person name="Blackwell M."/>
            <person name="Grigoriev I.V."/>
            <person name="Jeffries T.W."/>
        </authorList>
    </citation>
    <scope>NUCLEOTIDE SEQUENCE [LARGE SCALE GENOMIC DNA]</scope>
    <source>
        <strain evidence="3">NRRL Y-12698</strain>
    </source>
</reference>
<feature type="region of interest" description="Disordered" evidence="1">
    <location>
        <begin position="106"/>
        <end position="134"/>
    </location>
</feature>
<dbReference type="STRING" id="984486.A0A1E3QJL7"/>
<name>A0A1E3QJL7_9ASCO</name>
<evidence type="ECO:0000313" key="3">
    <source>
        <dbReference type="Proteomes" id="UP000094336"/>
    </source>
</evidence>
<protein>
    <submittedName>
        <fullName evidence="2">Uncharacterized protein</fullName>
    </submittedName>
</protein>
<keyword evidence="3" id="KW-1185">Reference proteome</keyword>
<accession>A0A1E3QJL7</accession>
<dbReference type="AlphaFoldDB" id="A0A1E3QJL7"/>
<dbReference type="GO" id="GO:0051010">
    <property type="term" value="F:microtubule plus-end binding"/>
    <property type="evidence" value="ECO:0007669"/>
    <property type="project" value="TreeGrafter"/>
</dbReference>
<gene>
    <name evidence="2" type="ORF">BABINDRAFT_94994</name>
</gene>
<dbReference type="RefSeq" id="XP_018983214.1">
    <property type="nucleotide sequence ID" value="XM_019132970.1"/>
</dbReference>
<dbReference type="OrthoDB" id="3358869at2759"/>
<dbReference type="Proteomes" id="UP000094336">
    <property type="component" value="Unassembled WGS sequence"/>
</dbReference>
<dbReference type="PANTHER" id="PTHR28289:SF1">
    <property type="entry name" value="DASH COMPLEX SUBUNIT HSK3"/>
    <property type="match status" value="1"/>
</dbReference>
<dbReference type="Pfam" id="PF08227">
    <property type="entry name" value="DASH_Hsk3"/>
    <property type="match status" value="1"/>
</dbReference>
<dbReference type="InterPro" id="IPR013183">
    <property type="entry name" value="Hsk3-like"/>
</dbReference>
<sequence length="134" mass="15251">MNHVTKNYFVYMTRCLFMFHTSEQSTKTARPHPIPIILMSSQTSSSLKSRQLTHLANQLSQLQSNLADFNQLLSITCLQTQYMKKLGMMHGALFMGSHRVFEEEALRFSNSGSGQQEDDTETQDSAVQLDAEEK</sequence>
<evidence type="ECO:0000256" key="1">
    <source>
        <dbReference type="SAM" id="MobiDB-lite"/>
    </source>
</evidence>
<dbReference type="InterPro" id="IPR042332">
    <property type="entry name" value="Hsk3"/>
</dbReference>
<dbReference type="GeneID" id="30150823"/>
<proteinExistence type="predicted"/>
<dbReference type="EMBL" id="KV454438">
    <property type="protein sequence ID" value="ODQ77886.1"/>
    <property type="molecule type" value="Genomic_DNA"/>
</dbReference>
<dbReference type="GO" id="GO:0042729">
    <property type="term" value="C:DASH complex"/>
    <property type="evidence" value="ECO:0007669"/>
    <property type="project" value="TreeGrafter"/>
</dbReference>
<dbReference type="PANTHER" id="PTHR28289">
    <property type="entry name" value="DASH COMPLEX SUBUNIT HSK3"/>
    <property type="match status" value="1"/>
</dbReference>
<organism evidence="2 3">
    <name type="scientific">Babjeviella inositovora NRRL Y-12698</name>
    <dbReference type="NCBI Taxonomy" id="984486"/>
    <lineage>
        <taxon>Eukaryota</taxon>
        <taxon>Fungi</taxon>
        <taxon>Dikarya</taxon>
        <taxon>Ascomycota</taxon>
        <taxon>Saccharomycotina</taxon>
        <taxon>Pichiomycetes</taxon>
        <taxon>Serinales incertae sedis</taxon>
        <taxon>Babjeviella</taxon>
    </lineage>
</organism>
<evidence type="ECO:0000313" key="2">
    <source>
        <dbReference type="EMBL" id="ODQ77886.1"/>
    </source>
</evidence>